<keyword evidence="4" id="KW-0012">Acyltransferase</keyword>
<evidence type="ECO:0000313" key="4">
    <source>
        <dbReference type="EMBL" id="MBM6401721.1"/>
    </source>
</evidence>
<keyword evidence="2" id="KW-0812">Transmembrane</keyword>
<reference evidence="4" key="1">
    <citation type="submission" date="2021-02" db="EMBL/GenBank/DDBJ databases">
        <title>Phycicoccus sp. MQZ13P-5T, whole genome shotgun sequence.</title>
        <authorList>
            <person name="Tuo L."/>
        </authorList>
    </citation>
    <scope>NUCLEOTIDE SEQUENCE</scope>
    <source>
        <strain evidence="4">MQZ13P-5</strain>
    </source>
</reference>
<proteinExistence type="predicted"/>
<keyword evidence="4" id="KW-0808">Transferase</keyword>
<evidence type="ECO:0000313" key="5">
    <source>
        <dbReference type="Proteomes" id="UP001430172"/>
    </source>
</evidence>
<evidence type="ECO:0000259" key="3">
    <source>
        <dbReference type="SMART" id="SM00563"/>
    </source>
</evidence>
<keyword evidence="2" id="KW-1133">Transmembrane helix</keyword>
<comment type="caution">
    <text evidence="4">The sequence shown here is derived from an EMBL/GenBank/DDBJ whole genome shotgun (WGS) entry which is preliminary data.</text>
</comment>
<sequence>MGARSIPPPPPVVRRALAPLWPLVAVAITGLMVPVVVAGAFHALVDRRARLFRVACLAVLLLWVDIRMLVRCWTLGAGRRDTASPQWRAAHEELLSDALDSLMYYTRRWLGLEVELTDRMHFGTEDHALLALARHAGPFDSLAVAWLLARTAGRLPRIVLAEALRWDPGVDTILTRLDSFFVPSAGDDRLAGVRGMAASLEPADVLLIFPEGQNWTPSRRAHLIERLRRRGDHRRADRAEELVNVLPPKTRGAWAARQARPDADVMVVAHAGFGHLSTLRSIWAAIPFRGRPFLVRTWTWRSADVPDDPVVFAAWLDERWGEVDAWVTAHTTPEGIPELADPARRPGSGTSTR</sequence>
<dbReference type="EMBL" id="JAFDVD010000016">
    <property type="protein sequence ID" value="MBM6401721.1"/>
    <property type="molecule type" value="Genomic_DNA"/>
</dbReference>
<dbReference type="SMART" id="SM00563">
    <property type="entry name" value="PlsC"/>
    <property type="match status" value="1"/>
</dbReference>
<feature type="transmembrane region" description="Helical" evidence="2">
    <location>
        <begin position="20"/>
        <end position="44"/>
    </location>
</feature>
<dbReference type="SUPFAM" id="SSF69593">
    <property type="entry name" value="Glycerol-3-phosphate (1)-acyltransferase"/>
    <property type="match status" value="1"/>
</dbReference>
<feature type="region of interest" description="Disordered" evidence="1">
    <location>
        <begin position="331"/>
        <end position="353"/>
    </location>
</feature>
<dbReference type="GO" id="GO:0016746">
    <property type="term" value="F:acyltransferase activity"/>
    <property type="evidence" value="ECO:0007669"/>
    <property type="project" value="UniProtKB-KW"/>
</dbReference>
<organism evidence="4 5">
    <name type="scientific">Phycicoccus sonneratiae</name>
    <dbReference type="NCBI Taxonomy" id="2807628"/>
    <lineage>
        <taxon>Bacteria</taxon>
        <taxon>Bacillati</taxon>
        <taxon>Actinomycetota</taxon>
        <taxon>Actinomycetes</taxon>
        <taxon>Micrococcales</taxon>
        <taxon>Intrasporangiaceae</taxon>
        <taxon>Phycicoccus</taxon>
    </lineage>
</organism>
<dbReference type="InterPro" id="IPR002123">
    <property type="entry name" value="Plipid/glycerol_acylTrfase"/>
</dbReference>
<protein>
    <submittedName>
        <fullName evidence="4">1-acyl-sn-glycerol-3-phosphate acyltransferase</fullName>
    </submittedName>
</protein>
<evidence type="ECO:0000256" key="1">
    <source>
        <dbReference type="SAM" id="MobiDB-lite"/>
    </source>
</evidence>
<feature type="domain" description="Phospholipid/glycerol acyltransferase" evidence="3">
    <location>
        <begin position="129"/>
        <end position="273"/>
    </location>
</feature>
<gene>
    <name evidence="4" type="ORF">JQN70_15100</name>
</gene>
<keyword evidence="5" id="KW-1185">Reference proteome</keyword>
<feature type="transmembrane region" description="Helical" evidence="2">
    <location>
        <begin position="51"/>
        <end position="70"/>
    </location>
</feature>
<name>A0ABS2CPA9_9MICO</name>
<evidence type="ECO:0000256" key="2">
    <source>
        <dbReference type="SAM" id="Phobius"/>
    </source>
</evidence>
<dbReference type="Pfam" id="PF01553">
    <property type="entry name" value="Acyltransferase"/>
    <property type="match status" value="1"/>
</dbReference>
<keyword evidence="2" id="KW-0472">Membrane</keyword>
<dbReference type="RefSeq" id="WP_204132177.1">
    <property type="nucleotide sequence ID" value="NZ_JAFDVD010000016.1"/>
</dbReference>
<accession>A0ABS2CPA9</accession>
<dbReference type="Proteomes" id="UP001430172">
    <property type="component" value="Unassembled WGS sequence"/>
</dbReference>